<dbReference type="NCBIfam" id="TIGR01676">
    <property type="entry name" value="GLDHase"/>
    <property type="match status" value="1"/>
</dbReference>
<gene>
    <name evidence="4" type="ORF">CTAYLR_006342</name>
</gene>
<feature type="domain" description="FAD-binding PCMH-type" evidence="3">
    <location>
        <begin position="40"/>
        <end position="208"/>
    </location>
</feature>
<organism evidence="4 5">
    <name type="scientific">Chrysophaeum taylorii</name>
    <dbReference type="NCBI Taxonomy" id="2483200"/>
    <lineage>
        <taxon>Eukaryota</taxon>
        <taxon>Sar</taxon>
        <taxon>Stramenopiles</taxon>
        <taxon>Ochrophyta</taxon>
        <taxon>Pelagophyceae</taxon>
        <taxon>Pelagomonadales</taxon>
        <taxon>Pelagomonadaceae</taxon>
        <taxon>Chrysophaeum</taxon>
    </lineage>
</organism>
<dbReference type="InterPro" id="IPR016167">
    <property type="entry name" value="FAD-bd_PCMH_sub1"/>
</dbReference>
<dbReference type="GO" id="GO:0016020">
    <property type="term" value="C:membrane"/>
    <property type="evidence" value="ECO:0007669"/>
    <property type="project" value="InterPro"/>
</dbReference>
<dbReference type="EMBL" id="JAQMWT010000587">
    <property type="protein sequence ID" value="KAJ8599109.1"/>
    <property type="molecule type" value="Genomic_DNA"/>
</dbReference>
<sequence>MSQRWRLSFLGRAAALGCATWYPAALLDDEEEIVNWSGTHACRPRVVYAPESTSEAAAIVAKHHAERRPVRPCGSALSPNGLAFSEAGMLNMALCDRVLEVDAERRLVRAEAGARVEQVLEALAPHGLTLENLASIAAQQIGGFVQVGAHGTGATLPPVDEQVVAMRVATPARGIVELRPDDPDFAMCRVGLGACGVVLEATLRCVPKHLVRERVEVLSRQEAVARRDAIIRDNRHARYMWIPHVDAVVCVTNNPTLPPPLGDGQGCPPPPLERRLEPLRTLLYDLSGRDGDGLNFAELRDELLKLGPLDLAHVRRVNEAEAEFWRRSQGVDVADSSLKLNFECGGQQWVNECCFPTGTLAAPDGADLRFMLDLLAVIEAEGIPAPAPIEQRWTAASRSPMSPASSSDDQEVFSWVGIIMYLSDDHTRGEVTAAFDEYKQRCEDLLWPRYGAVEHWAKIELPRDEAHAARVRARLAARFPTHAFAAARARLDPHSILTNPLLDAVMPPPAQSSSS</sequence>
<evidence type="ECO:0000313" key="4">
    <source>
        <dbReference type="EMBL" id="KAJ8599109.1"/>
    </source>
</evidence>
<accession>A0AAD7U7A9</accession>
<keyword evidence="1" id="KW-0560">Oxidoreductase</keyword>
<feature type="chain" id="PRO_5041972466" description="FAD-binding PCMH-type domain-containing protein" evidence="2">
    <location>
        <begin position="20"/>
        <end position="515"/>
    </location>
</feature>
<evidence type="ECO:0000313" key="5">
    <source>
        <dbReference type="Proteomes" id="UP001230188"/>
    </source>
</evidence>
<dbReference type="InterPro" id="IPR006094">
    <property type="entry name" value="Oxid_FAD_bind_N"/>
</dbReference>
<dbReference type="Gene3D" id="3.30.43.10">
    <property type="entry name" value="Uridine Diphospho-n-acetylenolpyruvylglucosamine Reductase, domain 2"/>
    <property type="match status" value="1"/>
</dbReference>
<reference evidence="4" key="1">
    <citation type="submission" date="2023-01" db="EMBL/GenBank/DDBJ databases">
        <title>Metagenome sequencing of chrysophaentin producing Chrysophaeum taylorii.</title>
        <authorList>
            <person name="Davison J."/>
            <person name="Bewley C."/>
        </authorList>
    </citation>
    <scope>NUCLEOTIDE SEQUENCE</scope>
    <source>
        <strain evidence="4">NIES-1699</strain>
    </source>
</reference>
<evidence type="ECO:0000256" key="1">
    <source>
        <dbReference type="ARBA" id="ARBA00023002"/>
    </source>
</evidence>
<dbReference type="InterPro" id="IPR010031">
    <property type="entry name" value="FAD_lactone_oxidase-like"/>
</dbReference>
<keyword evidence="2" id="KW-0732">Signal</keyword>
<dbReference type="Proteomes" id="UP001230188">
    <property type="component" value="Unassembled WGS sequence"/>
</dbReference>
<name>A0AAD7U7A9_9STRA</name>
<dbReference type="GO" id="GO:0016633">
    <property type="term" value="F:galactonolactone dehydrogenase activity"/>
    <property type="evidence" value="ECO:0007669"/>
    <property type="project" value="InterPro"/>
</dbReference>
<dbReference type="Pfam" id="PF04030">
    <property type="entry name" value="ALO"/>
    <property type="match status" value="1"/>
</dbReference>
<feature type="signal peptide" evidence="2">
    <location>
        <begin position="1"/>
        <end position="19"/>
    </location>
</feature>
<protein>
    <recommendedName>
        <fullName evidence="3">FAD-binding PCMH-type domain-containing protein</fullName>
    </recommendedName>
</protein>
<dbReference type="GO" id="GO:0071949">
    <property type="term" value="F:FAD binding"/>
    <property type="evidence" value="ECO:0007669"/>
    <property type="project" value="InterPro"/>
</dbReference>
<dbReference type="InterPro" id="IPR007173">
    <property type="entry name" value="ALO_C"/>
</dbReference>
<dbReference type="InterPro" id="IPR010029">
    <property type="entry name" value="GL_DH"/>
</dbReference>
<dbReference type="AlphaFoldDB" id="A0AAD7U7A9"/>
<dbReference type="Gene3D" id="3.30.70.2520">
    <property type="match status" value="1"/>
</dbReference>
<dbReference type="SUPFAM" id="SSF56176">
    <property type="entry name" value="FAD-binding/transporter-associated domain-like"/>
    <property type="match status" value="1"/>
</dbReference>
<dbReference type="GO" id="GO:0003885">
    <property type="term" value="F:D-arabinono-1,4-lactone oxidase activity"/>
    <property type="evidence" value="ECO:0007669"/>
    <property type="project" value="InterPro"/>
</dbReference>
<proteinExistence type="predicted"/>
<dbReference type="Pfam" id="PF01565">
    <property type="entry name" value="FAD_binding_4"/>
    <property type="match status" value="1"/>
</dbReference>
<comment type="caution">
    <text evidence="4">The sequence shown here is derived from an EMBL/GenBank/DDBJ whole genome shotgun (WGS) entry which is preliminary data.</text>
</comment>
<evidence type="ECO:0000259" key="3">
    <source>
        <dbReference type="PROSITE" id="PS51387"/>
    </source>
</evidence>
<dbReference type="Gene3D" id="3.30.465.10">
    <property type="match status" value="1"/>
</dbReference>
<dbReference type="InterPro" id="IPR036318">
    <property type="entry name" value="FAD-bd_PCMH-like_sf"/>
</dbReference>
<evidence type="ECO:0000256" key="2">
    <source>
        <dbReference type="SAM" id="SignalP"/>
    </source>
</evidence>
<dbReference type="PIRSF" id="PIRSF000136">
    <property type="entry name" value="LGO_GLO"/>
    <property type="match status" value="1"/>
</dbReference>
<dbReference type="PROSITE" id="PS51387">
    <property type="entry name" value="FAD_PCMH"/>
    <property type="match status" value="1"/>
</dbReference>
<dbReference type="InterPro" id="IPR016166">
    <property type="entry name" value="FAD-bd_PCMH"/>
</dbReference>
<dbReference type="InterPro" id="IPR016169">
    <property type="entry name" value="FAD-bd_PCMH_sub2"/>
</dbReference>
<dbReference type="PANTHER" id="PTHR43762">
    <property type="entry name" value="L-GULONOLACTONE OXIDASE"/>
    <property type="match status" value="1"/>
</dbReference>
<keyword evidence="5" id="KW-1185">Reference proteome</keyword>
<dbReference type="PANTHER" id="PTHR43762:SF1">
    <property type="entry name" value="D-ARABINONO-1,4-LACTONE OXIDASE"/>
    <property type="match status" value="1"/>
</dbReference>